<evidence type="ECO:0000256" key="4">
    <source>
        <dbReference type="ARBA" id="ARBA00022692"/>
    </source>
</evidence>
<keyword evidence="2 10" id="KW-1003">Cell membrane</keyword>
<dbReference type="NCBIfam" id="TIGR00159">
    <property type="entry name" value="diadenylate cyclase CdaA"/>
    <property type="match status" value="1"/>
</dbReference>
<dbReference type="Gene3D" id="3.40.1700.10">
    <property type="entry name" value="DNA integrity scanning protein, DisA, N-terminal domain"/>
    <property type="match status" value="1"/>
</dbReference>
<comment type="catalytic activity">
    <reaction evidence="1 10">
        <text>2 ATP = 3',3'-c-di-AMP + 2 diphosphate</text>
        <dbReference type="Rhea" id="RHEA:35655"/>
        <dbReference type="ChEBI" id="CHEBI:30616"/>
        <dbReference type="ChEBI" id="CHEBI:33019"/>
        <dbReference type="ChEBI" id="CHEBI:71500"/>
        <dbReference type="EC" id="2.7.7.85"/>
    </reaction>
</comment>
<organism evidence="12 13">
    <name type="scientific">Lachnobacterium bovis</name>
    <dbReference type="NCBI Taxonomy" id="140626"/>
    <lineage>
        <taxon>Bacteria</taxon>
        <taxon>Bacillati</taxon>
        <taxon>Bacillota</taxon>
        <taxon>Clostridia</taxon>
        <taxon>Lachnospirales</taxon>
        <taxon>Lachnospiraceae</taxon>
        <taxon>Lachnobacterium</taxon>
    </lineage>
</organism>
<evidence type="ECO:0000313" key="12">
    <source>
        <dbReference type="EMBL" id="SER41584.1"/>
    </source>
</evidence>
<comment type="caution">
    <text evidence="10">Lacks conserved residue(s) required for the propagation of feature annotation.</text>
</comment>
<evidence type="ECO:0000256" key="2">
    <source>
        <dbReference type="ARBA" id="ARBA00022475"/>
    </source>
</evidence>
<dbReference type="Pfam" id="PF02457">
    <property type="entry name" value="DAC"/>
    <property type="match status" value="1"/>
</dbReference>
<dbReference type="GO" id="GO:0106408">
    <property type="term" value="F:diadenylate cyclase activity"/>
    <property type="evidence" value="ECO:0007669"/>
    <property type="project" value="UniProtKB-EC"/>
</dbReference>
<dbReference type="GO" id="GO:0004016">
    <property type="term" value="F:adenylate cyclase activity"/>
    <property type="evidence" value="ECO:0007669"/>
    <property type="project" value="UniProtKB-UniRule"/>
</dbReference>
<proteinExistence type="inferred from homology"/>
<comment type="function">
    <text evidence="10">Catalyzes the condensation of 2 ATP molecules into cyclic di-AMP (c-di-AMP), a second messenger used to regulate differing processes in different bacteria.</text>
</comment>
<dbReference type="PANTHER" id="PTHR34185">
    <property type="entry name" value="DIADENYLATE CYCLASE"/>
    <property type="match status" value="1"/>
</dbReference>
<comment type="subunit">
    <text evidence="10">Probably a homodimer.</text>
</comment>
<dbReference type="Pfam" id="PF19293">
    <property type="entry name" value="CdaA_N"/>
    <property type="match status" value="1"/>
</dbReference>
<evidence type="ECO:0000256" key="5">
    <source>
        <dbReference type="ARBA" id="ARBA00022695"/>
    </source>
</evidence>
<dbReference type="EMBL" id="FOGW01000004">
    <property type="protein sequence ID" value="SER41584.1"/>
    <property type="molecule type" value="Genomic_DNA"/>
</dbReference>
<dbReference type="InterPro" id="IPR050338">
    <property type="entry name" value="DisA"/>
</dbReference>
<dbReference type="PANTHER" id="PTHR34185:SF1">
    <property type="entry name" value="DIADENYLATE CYCLASE"/>
    <property type="match status" value="1"/>
</dbReference>
<dbReference type="InterPro" id="IPR034701">
    <property type="entry name" value="CdaA"/>
</dbReference>
<evidence type="ECO:0000259" key="11">
    <source>
        <dbReference type="PROSITE" id="PS51794"/>
    </source>
</evidence>
<evidence type="ECO:0000256" key="1">
    <source>
        <dbReference type="ARBA" id="ARBA00000877"/>
    </source>
</evidence>
<evidence type="ECO:0000313" key="13">
    <source>
        <dbReference type="Proteomes" id="UP000182471"/>
    </source>
</evidence>
<keyword evidence="8 10" id="KW-1133">Transmembrane helix</keyword>
<evidence type="ECO:0000256" key="3">
    <source>
        <dbReference type="ARBA" id="ARBA00022679"/>
    </source>
</evidence>
<keyword evidence="13" id="KW-1185">Reference proteome</keyword>
<dbReference type="RefSeq" id="WP_022748623.1">
    <property type="nucleotide sequence ID" value="NZ_FOGW01000004.1"/>
</dbReference>
<dbReference type="GO" id="GO:0006171">
    <property type="term" value="P:cAMP biosynthetic process"/>
    <property type="evidence" value="ECO:0007669"/>
    <property type="project" value="InterPro"/>
</dbReference>
<keyword evidence="7 10" id="KW-0067">ATP-binding</keyword>
<dbReference type="GO" id="GO:0005524">
    <property type="term" value="F:ATP binding"/>
    <property type="evidence" value="ECO:0007669"/>
    <property type="project" value="UniProtKB-UniRule"/>
</dbReference>
<gene>
    <name evidence="10" type="primary">dacA</name>
    <name evidence="12" type="ORF">SAMN02910429_00031</name>
</gene>
<reference evidence="13" key="1">
    <citation type="submission" date="2016-10" db="EMBL/GenBank/DDBJ databases">
        <authorList>
            <person name="Varghese N."/>
            <person name="Submissions S."/>
        </authorList>
    </citation>
    <scope>NUCLEOTIDE SEQUENCE [LARGE SCALE GENOMIC DNA]</scope>
    <source>
        <strain evidence="13">S1b</strain>
    </source>
</reference>
<accession>A0A1H9NZX3</accession>
<evidence type="ECO:0000256" key="9">
    <source>
        <dbReference type="ARBA" id="ARBA00023136"/>
    </source>
</evidence>
<dbReference type="OrthoDB" id="9807385at2"/>
<feature type="transmembrane region" description="Helical" evidence="10">
    <location>
        <begin position="55"/>
        <end position="73"/>
    </location>
</feature>
<keyword evidence="4 10" id="KW-0812">Transmembrane</keyword>
<dbReference type="InterPro" id="IPR036888">
    <property type="entry name" value="DNA_integrity_DisA_N_sf"/>
</dbReference>
<keyword evidence="3 10" id="KW-0808">Transferase</keyword>
<protein>
    <recommendedName>
        <fullName evidence="10">Diadenylate cyclase</fullName>
        <shortName evidence="10">DAC</shortName>
        <ecNumber evidence="10">2.7.7.85</ecNumber>
    </recommendedName>
    <alternativeName>
        <fullName evidence="10">Cyclic-di-AMP synthase</fullName>
        <shortName evidence="10">c-di-AMP synthase</shortName>
    </alternativeName>
</protein>
<dbReference type="Proteomes" id="UP000182471">
    <property type="component" value="Unassembled WGS sequence"/>
</dbReference>
<name>A0A1H9NZX3_9FIRM</name>
<comment type="similarity">
    <text evidence="10">Belongs to the adenylate cyclase family. DacA/CdaA subfamily.</text>
</comment>
<dbReference type="HAMAP" id="MF_01499">
    <property type="entry name" value="DacA"/>
    <property type="match status" value="1"/>
</dbReference>
<keyword evidence="6 10" id="KW-0547">Nucleotide-binding</keyword>
<evidence type="ECO:0000256" key="8">
    <source>
        <dbReference type="ARBA" id="ARBA00022989"/>
    </source>
</evidence>
<dbReference type="SUPFAM" id="SSF143597">
    <property type="entry name" value="YojJ-like"/>
    <property type="match status" value="1"/>
</dbReference>
<feature type="domain" description="DAC" evidence="11">
    <location>
        <begin position="98"/>
        <end position="262"/>
    </location>
</feature>
<dbReference type="InterPro" id="IPR003390">
    <property type="entry name" value="DNA_integrity_scan_DisA_N"/>
</dbReference>
<keyword evidence="5 10" id="KW-0548">Nucleotidyltransferase</keyword>
<dbReference type="InterPro" id="IPR014046">
    <property type="entry name" value="C-di-AMP_synthase"/>
</dbReference>
<dbReference type="EC" id="2.7.7.85" evidence="10"/>
<evidence type="ECO:0000256" key="10">
    <source>
        <dbReference type="HAMAP-Rule" id="MF_01499"/>
    </source>
</evidence>
<dbReference type="AlphaFoldDB" id="A0A1H9NZX3"/>
<dbReference type="InterPro" id="IPR045585">
    <property type="entry name" value="CdaA_N"/>
</dbReference>
<dbReference type="FunFam" id="3.40.1700.10:FF:000002">
    <property type="entry name" value="Diadenylate cyclase"/>
    <property type="match status" value="1"/>
</dbReference>
<keyword evidence="9 10" id="KW-0472">Membrane</keyword>
<dbReference type="PROSITE" id="PS51794">
    <property type="entry name" value="DAC"/>
    <property type="match status" value="1"/>
</dbReference>
<dbReference type="PIRSF" id="PIRSF004793">
    <property type="entry name" value="UCP004793"/>
    <property type="match status" value="1"/>
</dbReference>
<evidence type="ECO:0000256" key="7">
    <source>
        <dbReference type="ARBA" id="ARBA00022840"/>
    </source>
</evidence>
<feature type="transmembrane region" description="Helical" evidence="10">
    <location>
        <begin position="26"/>
        <end position="48"/>
    </location>
</feature>
<sequence>MQDFLASMEVFKERISLYLNLPSFQVTLVDLIEILIISVLIYHVLIWIKNTRAWNLFKGIIIILVFVAVAAVFQMNTILWIAENTFNVGVVALVIIFQPELRKALENLGQKNIFAPFFIANKDVSEKFSDRTIEELIKACYAMGKVKTGALIVIEDEIELEDYVRTGINVDGIVSRQLLINIFEKNTPLHDGAIIIRGDRIVSATCYLPLSDSLALSKELGTRHRAAVGISEVSDSMTLIVSEETGKVSFALRGQIYRDVDEDYLRKKLKYVQNRTHEATKFEILKRRLIDVRKNSKKNN</sequence>
<evidence type="ECO:0000256" key="6">
    <source>
        <dbReference type="ARBA" id="ARBA00022741"/>
    </source>
</evidence>